<evidence type="ECO:0000313" key="3">
    <source>
        <dbReference type="EMBL" id="GIJ71814.1"/>
    </source>
</evidence>
<dbReference type="Pfam" id="PF13360">
    <property type="entry name" value="PQQ_2"/>
    <property type="match status" value="1"/>
</dbReference>
<sequence>MAAIVINTVPALNGDSGKDAGNDTSDPGRPSVSAPAGGSSGGVAASSGGPAPTGLWLSKATVAEVDDLVMSQKVLARRSGNTVSFLDPATGKDKGSMSVVAPAGVPTPAVQRVTLVDTADDTIVVFFYRSTYQQDGLNAARGEHRVQARLRSTGQQTLDTALTLGGELWEKSSWSIAPVAATDPGGYLVLNYLPSGGAEPNLFHVVGLLPGLRSWTVSEDCCPRSIAALAANGGVLLASWVGADDELRGYDLATGRQLWRRGYRDDSILNIHPDCARAHKGTFIVRDSKTPMILDARTGAVVRNTNGGNCLMFDSAGSTGVQTKGAVVGYDLDTGEALWTIASDRVRSLDLKVVGVYRGRVYVTTQTDRLVLDARTGTEVGRGWTVAPKAGYGSWVVGFDHPKRRDSVYPGTG</sequence>
<feature type="domain" description="Pyrrolo-quinoline quinone repeat" evidence="2">
    <location>
        <begin position="324"/>
        <end position="380"/>
    </location>
</feature>
<protein>
    <recommendedName>
        <fullName evidence="2">Pyrrolo-quinoline quinone repeat domain-containing protein</fullName>
    </recommendedName>
</protein>
<evidence type="ECO:0000259" key="2">
    <source>
        <dbReference type="Pfam" id="PF13360"/>
    </source>
</evidence>
<organism evidence="3 4">
    <name type="scientific">Virgisporangium ochraceum</name>
    <dbReference type="NCBI Taxonomy" id="65505"/>
    <lineage>
        <taxon>Bacteria</taxon>
        <taxon>Bacillati</taxon>
        <taxon>Actinomycetota</taxon>
        <taxon>Actinomycetes</taxon>
        <taxon>Micromonosporales</taxon>
        <taxon>Micromonosporaceae</taxon>
        <taxon>Virgisporangium</taxon>
    </lineage>
</organism>
<dbReference type="Proteomes" id="UP000635606">
    <property type="component" value="Unassembled WGS sequence"/>
</dbReference>
<evidence type="ECO:0000313" key="4">
    <source>
        <dbReference type="Proteomes" id="UP000635606"/>
    </source>
</evidence>
<dbReference type="InterPro" id="IPR011047">
    <property type="entry name" value="Quinoprotein_ADH-like_sf"/>
</dbReference>
<accession>A0A8J4EEI9</accession>
<reference evidence="3" key="1">
    <citation type="submission" date="2021-01" db="EMBL/GenBank/DDBJ databases">
        <title>Whole genome shotgun sequence of Virgisporangium ochraceum NBRC 16418.</title>
        <authorList>
            <person name="Komaki H."/>
            <person name="Tamura T."/>
        </authorList>
    </citation>
    <scope>NUCLEOTIDE SEQUENCE</scope>
    <source>
        <strain evidence="3">NBRC 16418</strain>
    </source>
</reference>
<dbReference type="AlphaFoldDB" id="A0A8J4EEI9"/>
<comment type="caution">
    <text evidence="3">The sequence shown here is derived from an EMBL/GenBank/DDBJ whole genome shotgun (WGS) entry which is preliminary data.</text>
</comment>
<evidence type="ECO:0000256" key="1">
    <source>
        <dbReference type="SAM" id="MobiDB-lite"/>
    </source>
</evidence>
<proteinExistence type="predicted"/>
<keyword evidence="4" id="KW-1185">Reference proteome</keyword>
<gene>
    <name evidence="3" type="ORF">Voc01_067310</name>
</gene>
<dbReference type="EMBL" id="BOPH01000091">
    <property type="protein sequence ID" value="GIJ71814.1"/>
    <property type="molecule type" value="Genomic_DNA"/>
</dbReference>
<feature type="region of interest" description="Disordered" evidence="1">
    <location>
        <begin position="9"/>
        <end position="49"/>
    </location>
</feature>
<dbReference type="SUPFAM" id="SSF50998">
    <property type="entry name" value="Quinoprotein alcohol dehydrogenase-like"/>
    <property type="match status" value="2"/>
</dbReference>
<name>A0A8J4EEI9_9ACTN</name>
<feature type="compositionally biased region" description="Low complexity" evidence="1">
    <location>
        <begin position="27"/>
        <end position="49"/>
    </location>
</feature>
<dbReference type="InterPro" id="IPR002372">
    <property type="entry name" value="PQQ_rpt_dom"/>
</dbReference>